<proteinExistence type="inferred from homology"/>
<dbReference type="Proteomes" id="UP000264353">
    <property type="component" value="Chromosome A4"/>
</dbReference>
<dbReference type="InterPro" id="IPR011990">
    <property type="entry name" value="TPR-like_helical_dom_sf"/>
</dbReference>
<dbReference type="EMBL" id="CM010631">
    <property type="protein sequence ID" value="RID64873.1"/>
    <property type="molecule type" value="Genomic_DNA"/>
</dbReference>
<evidence type="ECO:0000256" key="1">
    <source>
        <dbReference type="ARBA" id="ARBA00007626"/>
    </source>
</evidence>
<evidence type="ECO:0000313" key="3">
    <source>
        <dbReference type="EMBL" id="RID64873.1"/>
    </source>
</evidence>
<evidence type="ECO:0000313" key="4">
    <source>
        <dbReference type="Proteomes" id="UP000264353"/>
    </source>
</evidence>
<reference evidence="3 4" key="1">
    <citation type="submission" date="2018-06" db="EMBL/GenBank/DDBJ databases">
        <title>WGS assembly of Brassica rapa FPsc.</title>
        <authorList>
            <person name="Bowman J."/>
            <person name="Kohchi T."/>
            <person name="Yamato K."/>
            <person name="Jenkins J."/>
            <person name="Shu S."/>
            <person name="Ishizaki K."/>
            <person name="Yamaoka S."/>
            <person name="Nishihama R."/>
            <person name="Nakamura Y."/>
            <person name="Berger F."/>
            <person name="Adam C."/>
            <person name="Aki S."/>
            <person name="Althoff F."/>
            <person name="Araki T."/>
            <person name="Arteaga-Vazquez M."/>
            <person name="Balasubrmanian S."/>
            <person name="Bauer D."/>
            <person name="Boehm C."/>
            <person name="Briginshaw L."/>
            <person name="Caballero-Perez J."/>
            <person name="Catarino B."/>
            <person name="Chen F."/>
            <person name="Chiyoda S."/>
            <person name="Chovatia M."/>
            <person name="Davies K."/>
            <person name="Delmans M."/>
            <person name="Demura T."/>
            <person name="Dierschke T."/>
            <person name="Dolan L."/>
            <person name="Dorantes-Acosta A."/>
            <person name="Eklund D."/>
            <person name="Florent S."/>
            <person name="Flores-Sandoval E."/>
            <person name="Fujiyama A."/>
            <person name="Fukuzawa H."/>
            <person name="Galik B."/>
            <person name="Grimanelli D."/>
            <person name="Grimwood J."/>
            <person name="Grossniklaus U."/>
            <person name="Hamada T."/>
            <person name="Haseloff J."/>
            <person name="Hetherington A."/>
            <person name="Higo A."/>
            <person name="Hirakawa Y."/>
            <person name="Hundley H."/>
            <person name="Ikeda Y."/>
            <person name="Inoue K."/>
            <person name="Inoue S."/>
            <person name="Ishida S."/>
            <person name="Jia Q."/>
            <person name="Kakita M."/>
            <person name="Kanazawa T."/>
            <person name="Kawai Y."/>
            <person name="Kawashima T."/>
            <person name="Kennedy M."/>
            <person name="Kinose K."/>
            <person name="Kinoshita T."/>
            <person name="Kohara Y."/>
            <person name="Koide E."/>
            <person name="Komatsu K."/>
            <person name="Kopischke S."/>
            <person name="Kubo M."/>
            <person name="Kyozuka J."/>
            <person name="Lagercrantz U."/>
            <person name="Lin S."/>
            <person name="Lindquist E."/>
            <person name="Lipzen A."/>
            <person name="Lu C."/>
            <person name="Luna E."/>
            <person name="Martienssen R."/>
            <person name="Minamino N."/>
            <person name="Mizutani M."/>
            <person name="Mizutani M."/>
            <person name="Mochizuki N."/>
            <person name="Monte I."/>
            <person name="Mosher R."/>
            <person name="Nagasaki H."/>
            <person name="Nakagami H."/>
            <person name="Naramoto S."/>
            <person name="Nishitani K."/>
            <person name="Ohtani M."/>
            <person name="Okamoto T."/>
            <person name="Okumura M."/>
            <person name="Phillips J."/>
            <person name="Pollak B."/>
            <person name="Reinders A."/>
            <person name="Roevekamp M."/>
            <person name="Sano R."/>
            <person name="Sawa S."/>
            <person name="Schmid M."/>
            <person name="Shirakawa M."/>
            <person name="Solano R."/>
            <person name="Spunde A."/>
            <person name="Suetsugu N."/>
            <person name="Sugano S."/>
            <person name="Sugiyama A."/>
            <person name="Sun R."/>
            <person name="Suzuki Y."/>
            <person name="Takenaka M."/>
            <person name="Takezawa D."/>
            <person name="Tomogane H."/>
            <person name="Tsuzuki M."/>
            <person name="Ueda T."/>
            <person name="Umeda M."/>
            <person name="Ward J."/>
            <person name="Watanabe Y."/>
            <person name="Yazaki K."/>
            <person name="Yokoyama R."/>
            <person name="Yoshitake Y."/>
            <person name="Yotsui I."/>
            <person name="Zachgo S."/>
            <person name="Schmutz J."/>
        </authorList>
    </citation>
    <scope>NUCLEOTIDE SEQUENCE [LARGE SCALE GENOMIC DNA]</scope>
    <source>
        <strain evidence="4">cv. B-3</strain>
    </source>
</reference>
<comment type="similarity">
    <text evidence="1">Belongs to the PPR family. P subfamily.</text>
</comment>
<keyword evidence="2" id="KW-0677">Repeat</keyword>
<evidence type="ECO:0000256" key="2">
    <source>
        <dbReference type="ARBA" id="ARBA00022737"/>
    </source>
</evidence>
<sequence length="223" mass="25788">MLKKTSYDSYGLLTPILSSRNIKEIEHIELFYHEMVKRGVKPNYVSYGIRIDGFCKKPRRKLKARQLFDEIPERELALDCGAYNAFMNVSGAIQVMEEEMEEKGIEADSVTFHSMLKCREFGFDRVCELYCKMKLFCQKGEVNLGLDLWRYMVEKGYCPRGHVLDLLTTALCARRRAVCVSALVFRMLEISLSSNGELEKLEELKRKTQKLHSFLPPPGTQLI</sequence>
<organism evidence="3 4">
    <name type="scientific">Brassica campestris</name>
    <name type="common">Field mustard</name>
    <dbReference type="NCBI Taxonomy" id="3711"/>
    <lineage>
        <taxon>Eukaryota</taxon>
        <taxon>Viridiplantae</taxon>
        <taxon>Streptophyta</taxon>
        <taxon>Embryophyta</taxon>
        <taxon>Tracheophyta</taxon>
        <taxon>Spermatophyta</taxon>
        <taxon>Magnoliopsida</taxon>
        <taxon>eudicotyledons</taxon>
        <taxon>Gunneridae</taxon>
        <taxon>Pentapetalae</taxon>
        <taxon>rosids</taxon>
        <taxon>malvids</taxon>
        <taxon>Brassicales</taxon>
        <taxon>Brassicaceae</taxon>
        <taxon>Brassiceae</taxon>
        <taxon>Brassica</taxon>
    </lineage>
</organism>
<dbReference type="InterPro" id="IPR051240">
    <property type="entry name" value="Mito_RNA-Proc/Resp"/>
</dbReference>
<gene>
    <name evidence="3" type="ORF">BRARA_D00110</name>
</gene>
<accession>A0A397ZQI4</accession>
<dbReference type="Gene3D" id="1.25.40.10">
    <property type="entry name" value="Tetratricopeptide repeat domain"/>
    <property type="match status" value="1"/>
</dbReference>
<dbReference type="AlphaFoldDB" id="A0A397ZQI4"/>
<protein>
    <recommendedName>
        <fullName evidence="5">Pentacotripeptide-repeat region of PRORP domain-containing protein</fullName>
    </recommendedName>
</protein>
<name>A0A397ZQI4_BRACM</name>
<dbReference type="PANTHER" id="PTHR47933:SF11">
    <property type="entry name" value="PENTATRICOPEPTIDE REPEAT-CONTAINING PROTEIN 2"/>
    <property type="match status" value="1"/>
</dbReference>
<dbReference type="PANTHER" id="PTHR47933">
    <property type="entry name" value="PENTATRICOPEPTIDE REPEAT-CONTAINING PROTEIN 1, MITOCHONDRIAL"/>
    <property type="match status" value="1"/>
</dbReference>
<evidence type="ECO:0008006" key="5">
    <source>
        <dbReference type="Google" id="ProtNLM"/>
    </source>
</evidence>